<feature type="transmembrane region" description="Helical" evidence="2">
    <location>
        <begin position="83"/>
        <end position="101"/>
    </location>
</feature>
<gene>
    <name evidence="3" type="ORF">KFE25_014105</name>
</gene>
<dbReference type="EMBL" id="JAGTXO010000042">
    <property type="protein sequence ID" value="KAG8459260.1"/>
    <property type="molecule type" value="Genomic_DNA"/>
</dbReference>
<feature type="transmembrane region" description="Helical" evidence="2">
    <location>
        <begin position="107"/>
        <end position="128"/>
    </location>
</feature>
<keyword evidence="2" id="KW-1133">Transmembrane helix</keyword>
<proteinExistence type="predicted"/>
<feature type="compositionally biased region" description="Basic and acidic residues" evidence="1">
    <location>
        <begin position="451"/>
        <end position="467"/>
    </location>
</feature>
<keyword evidence="2" id="KW-0472">Membrane</keyword>
<dbReference type="GO" id="GO:0016020">
    <property type="term" value="C:membrane"/>
    <property type="evidence" value="ECO:0007669"/>
    <property type="project" value="InterPro"/>
</dbReference>
<evidence type="ECO:0000256" key="2">
    <source>
        <dbReference type="SAM" id="Phobius"/>
    </source>
</evidence>
<sequence>MEPFATPVEGWAPAAEPSRRRQIPVPARFVLELIPSAIFMGIYYSTEEEKRIEAIITASIAEACASCTLGLAFLAYTRKVPWLMVEATVLSSFSAAMTYVFDSDLWFKMKGTVIPAASALAIVACLRWRHNLLQMALGPYYTNLLDEGWRVLALRTAAFQLLMAALNEVLWRSLAFDTWLATMRVAGPIASLVFATFIAPILVHYQLRSRLSRPAETAPLAQIVQFGLSRPPGKGGAPSPIELVLGPPGPAGPDGLSGTDDALDGVSPIELLCGSRVELSVWVRPRARSAAAPDALRARIAPIAALCMPMRAVDVELRPTGAQRWAGARAEFELRGSVAVPVGLRCAGHWIAIVSVLTRSEAQLLAWMGSVVLVRRFSARTIRPDGALVEDGSVERDELEAATHTPLACEPVPGRREAGGALPFTEAGRHDADVEAAGAECASAPSPVLGERSRAEGPTRGSANDRA</sequence>
<dbReference type="Proteomes" id="UP000751190">
    <property type="component" value="Unassembled WGS sequence"/>
</dbReference>
<feature type="transmembrane region" description="Helical" evidence="2">
    <location>
        <begin position="186"/>
        <end position="205"/>
    </location>
</feature>
<dbReference type="Pfam" id="PF04279">
    <property type="entry name" value="IspA"/>
    <property type="match status" value="1"/>
</dbReference>
<evidence type="ECO:0000256" key="1">
    <source>
        <dbReference type="SAM" id="MobiDB-lite"/>
    </source>
</evidence>
<accession>A0A8J6C6T8</accession>
<name>A0A8J6C6T8_DIALT</name>
<feature type="region of interest" description="Disordered" evidence="1">
    <location>
        <begin position="402"/>
        <end position="467"/>
    </location>
</feature>
<evidence type="ECO:0000313" key="4">
    <source>
        <dbReference type="Proteomes" id="UP000751190"/>
    </source>
</evidence>
<feature type="transmembrane region" description="Helical" evidence="2">
    <location>
        <begin position="149"/>
        <end position="166"/>
    </location>
</feature>
<evidence type="ECO:0008006" key="5">
    <source>
        <dbReference type="Google" id="ProtNLM"/>
    </source>
</evidence>
<feature type="transmembrane region" description="Helical" evidence="2">
    <location>
        <begin position="52"/>
        <end position="76"/>
    </location>
</feature>
<dbReference type="InterPro" id="IPR006008">
    <property type="entry name" value="YciB"/>
</dbReference>
<keyword evidence="4" id="KW-1185">Reference proteome</keyword>
<organism evidence="3 4">
    <name type="scientific">Diacronema lutheri</name>
    <name type="common">Unicellular marine alga</name>
    <name type="synonym">Monochrysis lutheri</name>
    <dbReference type="NCBI Taxonomy" id="2081491"/>
    <lineage>
        <taxon>Eukaryota</taxon>
        <taxon>Haptista</taxon>
        <taxon>Haptophyta</taxon>
        <taxon>Pavlovophyceae</taxon>
        <taxon>Pavlovales</taxon>
        <taxon>Pavlovaceae</taxon>
        <taxon>Diacronema</taxon>
    </lineage>
</organism>
<evidence type="ECO:0000313" key="3">
    <source>
        <dbReference type="EMBL" id="KAG8459260.1"/>
    </source>
</evidence>
<dbReference type="AlphaFoldDB" id="A0A8J6C6T8"/>
<comment type="caution">
    <text evidence="3">The sequence shown here is derived from an EMBL/GenBank/DDBJ whole genome shotgun (WGS) entry which is preliminary data.</text>
</comment>
<dbReference type="OrthoDB" id="10567872at2759"/>
<keyword evidence="2" id="KW-0812">Transmembrane</keyword>
<feature type="transmembrane region" description="Helical" evidence="2">
    <location>
        <begin position="29"/>
        <end position="46"/>
    </location>
</feature>
<reference evidence="3" key="1">
    <citation type="submission" date="2021-05" db="EMBL/GenBank/DDBJ databases">
        <title>The genome of the haptophyte Pavlova lutheri (Diacronema luteri, Pavlovales) - a model for lipid biosynthesis in eukaryotic algae.</title>
        <authorList>
            <person name="Hulatt C.J."/>
            <person name="Posewitz M.C."/>
        </authorList>
    </citation>
    <scope>NUCLEOTIDE SEQUENCE</scope>
    <source>
        <strain evidence="3">NIVA-4/92</strain>
    </source>
</reference>
<protein>
    <recommendedName>
        <fullName evidence="5">Intracellular septation protein A</fullName>
    </recommendedName>
</protein>